<evidence type="ECO:0000256" key="1">
    <source>
        <dbReference type="SAM" id="SignalP"/>
    </source>
</evidence>
<proteinExistence type="predicted"/>
<dbReference type="AlphaFoldDB" id="A0A1T4XGW6"/>
<evidence type="ECO:0000313" key="2">
    <source>
        <dbReference type="EMBL" id="SKA88345.1"/>
    </source>
</evidence>
<protein>
    <recommendedName>
        <fullName evidence="4">YARHG domain-containing protein</fullName>
    </recommendedName>
</protein>
<keyword evidence="1" id="KW-0732">Signal</keyword>
<dbReference type="Proteomes" id="UP000190774">
    <property type="component" value="Unassembled WGS sequence"/>
</dbReference>
<accession>A0A1T4XGW6</accession>
<keyword evidence="3" id="KW-1185">Reference proteome</keyword>
<evidence type="ECO:0000313" key="3">
    <source>
        <dbReference type="Proteomes" id="UP000190774"/>
    </source>
</evidence>
<name>A0A1T4XGW6_9BACT</name>
<feature type="signal peptide" evidence="1">
    <location>
        <begin position="1"/>
        <end position="27"/>
    </location>
</feature>
<reference evidence="3" key="1">
    <citation type="submission" date="2017-02" db="EMBL/GenBank/DDBJ databases">
        <authorList>
            <person name="Varghese N."/>
            <person name="Submissions S."/>
        </authorList>
    </citation>
    <scope>NUCLEOTIDE SEQUENCE [LARGE SCALE GENOMIC DNA]</scope>
    <source>
        <strain evidence="3">ATCC 700200</strain>
    </source>
</reference>
<dbReference type="STRING" id="48467.SAMN02745166_01404"/>
<dbReference type="EMBL" id="FUYE01000004">
    <property type="protein sequence ID" value="SKA88345.1"/>
    <property type="molecule type" value="Genomic_DNA"/>
</dbReference>
<gene>
    <name evidence="2" type="ORF">SAMN02745166_01404</name>
</gene>
<feature type="chain" id="PRO_5013341153" description="YARHG domain-containing protein" evidence="1">
    <location>
        <begin position="28"/>
        <end position="148"/>
    </location>
</feature>
<dbReference type="RefSeq" id="WP_078812610.1">
    <property type="nucleotide sequence ID" value="NZ_FUYE01000004.1"/>
</dbReference>
<evidence type="ECO:0008006" key="4">
    <source>
        <dbReference type="Google" id="ProtNLM"/>
    </source>
</evidence>
<sequence length="148" mass="16761">MNRRSLGFFGLLWVSLALVVLAFPCNATDVEEEGSVPEFYSLPQFLEADPSLELPGGEKSMEDILHGEGTVTEFLLSRQVRLWRKAPDGPDDLYQEFEKTNWSNELSQSSRWVNLTDEECQQSMSLVTEFNYYGPDPLCGPFKPSLAM</sequence>
<organism evidence="2 3">
    <name type="scientific">Prosthecobacter debontii</name>
    <dbReference type="NCBI Taxonomy" id="48467"/>
    <lineage>
        <taxon>Bacteria</taxon>
        <taxon>Pseudomonadati</taxon>
        <taxon>Verrucomicrobiota</taxon>
        <taxon>Verrucomicrobiia</taxon>
        <taxon>Verrucomicrobiales</taxon>
        <taxon>Verrucomicrobiaceae</taxon>
        <taxon>Prosthecobacter</taxon>
    </lineage>
</organism>